<feature type="region of interest" description="Disordered" evidence="3">
    <location>
        <begin position="406"/>
        <end position="449"/>
    </location>
</feature>
<organism evidence="6 7">
    <name type="scientific">Penicillium decumbens</name>
    <dbReference type="NCBI Taxonomy" id="69771"/>
    <lineage>
        <taxon>Eukaryota</taxon>
        <taxon>Fungi</taxon>
        <taxon>Dikarya</taxon>
        <taxon>Ascomycota</taxon>
        <taxon>Pezizomycotina</taxon>
        <taxon>Eurotiomycetes</taxon>
        <taxon>Eurotiomycetidae</taxon>
        <taxon>Eurotiales</taxon>
        <taxon>Aspergillaceae</taxon>
        <taxon>Penicillium</taxon>
    </lineage>
</organism>
<dbReference type="CDD" id="cd09906">
    <property type="entry name" value="H3TH_YEN1"/>
    <property type="match status" value="1"/>
</dbReference>
<feature type="domain" description="XPG-I" evidence="4">
    <location>
        <begin position="111"/>
        <end position="189"/>
    </location>
</feature>
<proteinExistence type="predicted"/>
<dbReference type="Pfam" id="PF00867">
    <property type="entry name" value="XPG_I"/>
    <property type="match status" value="1"/>
</dbReference>
<evidence type="ECO:0000256" key="1">
    <source>
        <dbReference type="ARBA" id="ARBA00022722"/>
    </source>
</evidence>
<dbReference type="InterPro" id="IPR029060">
    <property type="entry name" value="PIN-like_dom_sf"/>
</dbReference>
<evidence type="ECO:0000259" key="5">
    <source>
        <dbReference type="SMART" id="SM00485"/>
    </source>
</evidence>
<keyword evidence="2" id="KW-0378">Hydrolase</keyword>
<dbReference type="PANTHER" id="PTHR11081">
    <property type="entry name" value="FLAP ENDONUCLEASE FAMILY MEMBER"/>
    <property type="match status" value="1"/>
</dbReference>
<dbReference type="Gene3D" id="3.40.50.1010">
    <property type="entry name" value="5'-nuclease"/>
    <property type="match status" value="2"/>
</dbReference>
<dbReference type="Proteomes" id="UP000191522">
    <property type="component" value="Unassembled WGS sequence"/>
</dbReference>
<feature type="compositionally biased region" description="Basic residues" evidence="3">
    <location>
        <begin position="494"/>
        <end position="508"/>
    </location>
</feature>
<evidence type="ECO:0000256" key="2">
    <source>
        <dbReference type="ARBA" id="ARBA00022801"/>
    </source>
</evidence>
<name>A0A1V6PGA8_PENDC</name>
<gene>
    <name evidence="6" type="ORF">PENDEC_c005G02413</name>
</gene>
<feature type="compositionally biased region" description="Polar residues" evidence="3">
    <location>
        <begin position="533"/>
        <end position="549"/>
    </location>
</feature>
<feature type="compositionally biased region" description="Polar residues" evidence="3">
    <location>
        <begin position="569"/>
        <end position="587"/>
    </location>
</feature>
<dbReference type="EMBL" id="MDYL01000005">
    <property type="protein sequence ID" value="OQD76058.1"/>
    <property type="molecule type" value="Genomic_DNA"/>
</dbReference>
<dbReference type="Gene3D" id="1.10.150.20">
    <property type="entry name" value="5' to 3' exonuclease, C-terminal subdomain"/>
    <property type="match status" value="1"/>
</dbReference>
<keyword evidence="7" id="KW-1185">Reference proteome</keyword>
<dbReference type="AlphaFoldDB" id="A0A1V6PGA8"/>
<dbReference type="InterPro" id="IPR041177">
    <property type="entry name" value="GEN1_C"/>
</dbReference>
<dbReference type="PANTHER" id="PTHR11081:SF75">
    <property type="entry name" value="ENDONUCLEASE, PUTATIVE (AFU_ORTHOLOGUE AFUA_3G13260)-RELATED"/>
    <property type="match status" value="1"/>
</dbReference>
<comment type="caution">
    <text evidence="6">The sequence shown here is derived from an EMBL/GenBank/DDBJ whole genome shotgun (WGS) entry which is preliminary data.</text>
</comment>
<dbReference type="Pfam" id="PF00752">
    <property type="entry name" value="XPG_N"/>
    <property type="match status" value="1"/>
</dbReference>
<dbReference type="STRING" id="69771.A0A1V6PGA8"/>
<evidence type="ECO:0008006" key="8">
    <source>
        <dbReference type="Google" id="ProtNLM"/>
    </source>
</evidence>
<dbReference type="SMART" id="SM00485">
    <property type="entry name" value="XPGN"/>
    <property type="match status" value="1"/>
</dbReference>
<feature type="compositionally biased region" description="Polar residues" evidence="3">
    <location>
        <begin position="752"/>
        <end position="772"/>
    </location>
</feature>
<dbReference type="GO" id="GO:0008821">
    <property type="term" value="F:crossover junction DNA endonuclease activity"/>
    <property type="evidence" value="ECO:0007669"/>
    <property type="project" value="InterPro"/>
</dbReference>
<evidence type="ECO:0000256" key="3">
    <source>
        <dbReference type="SAM" id="MobiDB-lite"/>
    </source>
</evidence>
<dbReference type="InterPro" id="IPR037316">
    <property type="entry name" value="Yen1_H3TH"/>
</dbReference>
<evidence type="ECO:0000313" key="6">
    <source>
        <dbReference type="EMBL" id="OQD76058.1"/>
    </source>
</evidence>
<feature type="compositionally biased region" description="Low complexity" evidence="3">
    <location>
        <begin position="797"/>
        <end position="807"/>
    </location>
</feature>
<dbReference type="SUPFAM" id="SSF47807">
    <property type="entry name" value="5' to 3' exonuclease, C-terminal subdomain"/>
    <property type="match status" value="1"/>
</dbReference>
<dbReference type="CDD" id="cd09870">
    <property type="entry name" value="PIN_YEN1"/>
    <property type="match status" value="1"/>
</dbReference>
<dbReference type="PRINTS" id="PR00853">
    <property type="entry name" value="XPGRADSUPER"/>
</dbReference>
<evidence type="ECO:0000313" key="7">
    <source>
        <dbReference type="Proteomes" id="UP000191522"/>
    </source>
</evidence>
<dbReference type="OrthoDB" id="2959108at2759"/>
<dbReference type="FunFam" id="3.40.50.1010:FF:000051">
    <property type="entry name" value="Rad2-like endonuclease, putative (AFU_orthologue AFUA_3G13260)"/>
    <property type="match status" value="1"/>
</dbReference>
<dbReference type="SUPFAM" id="SSF88723">
    <property type="entry name" value="PIN domain-like"/>
    <property type="match status" value="1"/>
</dbReference>
<feature type="domain" description="XPG N-terminal" evidence="5">
    <location>
        <begin position="1"/>
        <end position="102"/>
    </location>
</feature>
<protein>
    <recommendedName>
        <fullName evidence="8">XPG-I domain-containing protein</fullName>
    </recommendedName>
</protein>
<feature type="region of interest" description="Disordered" evidence="3">
    <location>
        <begin position="486"/>
        <end position="620"/>
    </location>
</feature>
<sequence length="890" mass="98087">MGIPGLINAIGTGERISLSKLAVSHLERTARPIRVAVDISIWLFQVQAGRGGKNPELRTLFFRLLKLLSLPIHPLFVYDGQHKPPFKRGKAVSARSYGSAPIIRRSKELIEKFKFPWHEAPGEAEAECARLQRAGIVDAVMSNDVDALMFGSTLTIMNFSKESGTGTSASTHVTCYRMGNEGQVSNIPLDRAGMILFAMLSGGDYLPTGVPKCGSKLAAQIAKAQFGDDLLKEISSQSPDLDARLNEWRERLQFELEENESGWFTTKHKAVRIPETFPDRTILKYYAEPMVSTEDEMATLRRRLRHAWDCEIDSFAIRSFAAEHFEWNYRSGARKVIKLLAEPLVSYRLRLQRPVTGVRSGTLAPDCDTPWMQKVHKSRANFGTDGTTELQMDMLPVDVVGIDLLAEEPNPPLPSKETVASQNTRDSVDEDDPEVTAEMAPPTPSKSRVTKRYDPLTVEKVWIFETVARLGVPEIVKKWDDEQAAKAAKAAAPKPKKSTTGRTGPKKKGPIDPSMVRGSILKYGTLTKERSELSSSTKTHLLEAATSTKPVKDQRSPFQSMPPIDPGMDSSSPSMYSQRQASDQAPLTSHELDDHTGTFSSLRTMSAPTAKRHPMATQPRMRARAGILASTEGDIEEPIIPSVEAVASPQNFRKGIKFTYSVSGDETPETAFEVGEEYLVTASPAFEGSRHRHRKPIKSSCPTWKPHVIEDMEEVNGPLSLSLKEGKDVLHRSPVRPLSLRASSKTEELEVCSSSSNTPKPETHVSSETSASFHGLPTDAKGFDTLPAEPGDQHLTPSSQSSSPSKPLRNSKDNPEACTKMKGRDPEQTQTIGHLENLSTSNGFWAVDCLGQFEDDPTITAACHSANVKHGQKKADRKKRVPRVSILDLV</sequence>
<dbReference type="GO" id="GO:0017108">
    <property type="term" value="F:5'-flap endonuclease activity"/>
    <property type="evidence" value="ECO:0007669"/>
    <property type="project" value="TreeGrafter"/>
</dbReference>
<keyword evidence="1" id="KW-0540">Nuclease</keyword>
<dbReference type="InterPro" id="IPR006086">
    <property type="entry name" value="XPG-I_dom"/>
</dbReference>
<dbReference type="FunFam" id="3.40.50.1010:FF:000037">
    <property type="entry name" value="Rad2-like endonuclease, putative (AFU_orthologue AFUA_3G13260)"/>
    <property type="match status" value="1"/>
</dbReference>
<dbReference type="GO" id="GO:0006281">
    <property type="term" value="P:DNA repair"/>
    <property type="evidence" value="ECO:0007669"/>
    <property type="project" value="UniProtKB-ARBA"/>
</dbReference>
<dbReference type="InterPro" id="IPR006085">
    <property type="entry name" value="XPG_DNA_repair_N"/>
</dbReference>
<dbReference type="SMART" id="SM00484">
    <property type="entry name" value="XPGI"/>
    <property type="match status" value="1"/>
</dbReference>
<dbReference type="InterPro" id="IPR036279">
    <property type="entry name" value="5-3_exonuclease_C_sf"/>
</dbReference>
<dbReference type="Pfam" id="PF18380">
    <property type="entry name" value="GEN1_C"/>
    <property type="match status" value="1"/>
</dbReference>
<feature type="region of interest" description="Disordered" evidence="3">
    <location>
        <begin position="734"/>
        <end position="827"/>
    </location>
</feature>
<dbReference type="InterPro" id="IPR006084">
    <property type="entry name" value="XPG/Rad2"/>
</dbReference>
<accession>A0A1V6PGA8</accession>
<reference evidence="7" key="1">
    <citation type="journal article" date="2017" name="Nat. Microbiol.">
        <title>Global analysis of biosynthetic gene clusters reveals vast potential of secondary metabolite production in Penicillium species.</title>
        <authorList>
            <person name="Nielsen J.C."/>
            <person name="Grijseels S."/>
            <person name="Prigent S."/>
            <person name="Ji B."/>
            <person name="Dainat J."/>
            <person name="Nielsen K.F."/>
            <person name="Frisvad J.C."/>
            <person name="Workman M."/>
            <person name="Nielsen J."/>
        </authorList>
    </citation>
    <scope>NUCLEOTIDE SEQUENCE [LARGE SCALE GENOMIC DNA]</scope>
    <source>
        <strain evidence="7">IBT 11843</strain>
    </source>
</reference>
<evidence type="ECO:0000259" key="4">
    <source>
        <dbReference type="SMART" id="SM00484"/>
    </source>
</evidence>
<feature type="compositionally biased region" description="Polar residues" evidence="3">
    <location>
        <begin position="597"/>
        <end position="607"/>
    </location>
</feature>